<sequence length="59" mass="7331">MITMMDHLQESKYRIVGFFSFIFRIISEISFEIVKVHNKFVKFSMLYFYLTERYALKRH</sequence>
<evidence type="ECO:0000313" key="3">
    <source>
        <dbReference type="WBParaSite" id="mrna-Wban_06373"/>
    </source>
</evidence>
<reference evidence="3" key="3">
    <citation type="submission" date="2024-02" db="UniProtKB">
        <authorList>
            <consortium name="WormBaseParasite"/>
        </authorList>
    </citation>
    <scope>IDENTIFICATION</scope>
    <source>
        <strain evidence="3">pt0022</strain>
    </source>
</reference>
<evidence type="ECO:0000256" key="1">
    <source>
        <dbReference type="SAM" id="Phobius"/>
    </source>
</evidence>
<reference evidence="2" key="2">
    <citation type="journal article" date="2016" name="Mol. Ecol.">
        <title>Population genomics of the filarial nematode parasite Wuchereria bancrofti from mosquitoes.</title>
        <authorList>
            <person name="Small S.T."/>
            <person name="Reimer L.J."/>
            <person name="Tisch D.J."/>
            <person name="King C.L."/>
            <person name="Christensen B.M."/>
            <person name="Siba P.M."/>
            <person name="Kazura J.W."/>
            <person name="Serre D."/>
            <person name="Zimmerman P.A."/>
        </authorList>
    </citation>
    <scope>NUCLEOTIDE SEQUENCE</scope>
    <source>
        <strain evidence="2">pt0022</strain>
    </source>
</reference>
<dbReference type="AlphaFoldDB" id="A0AAF5RVX5"/>
<feature type="transmembrane region" description="Helical" evidence="1">
    <location>
        <begin position="15"/>
        <end position="34"/>
    </location>
</feature>
<evidence type="ECO:0000313" key="2">
    <source>
        <dbReference type="Proteomes" id="UP000093561"/>
    </source>
</evidence>
<protein>
    <submittedName>
        <fullName evidence="3">Uncharacterized protein</fullName>
    </submittedName>
</protein>
<name>A0AAF5RVX5_WUCBA</name>
<proteinExistence type="predicted"/>
<reference evidence="2" key="1">
    <citation type="submission" date="2015-03" db="EMBL/GenBank/DDBJ databases">
        <title>Wuchereria bancrofti Genome Sequencing Papua New Guinea Strain.</title>
        <authorList>
            <person name="Small S.T."/>
            <person name="Serre D."/>
            <person name="Zimmerman P.A."/>
        </authorList>
    </citation>
    <scope>NUCLEOTIDE SEQUENCE [LARGE SCALE GENOMIC DNA]</scope>
    <source>
        <strain evidence="2">pt0022</strain>
    </source>
</reference>
<keyword evidence="1" id="KW-1133">Transmembrane helix</keyword>
<keyword evidence="1" id="KW-0812">Transmembrane</keyword>
<keyword evidence="1" id="KW-0472">Membrane</keyword>
<accession>A0AAF5RVX5</accession>
<dbReference type="Proteomes" id="UP000093561">
    <property type="component" value="Unassembled WGS sequence"/>
</dbReference>
<dbReference type="WBParaSite" id="mrna-Wban_06373">
    <property type="protein sequence ID" value="mrna-Wban_06373"/>
    <property type="gene ID" value="Wban_06373"/>
</dbReference>
<organism evidence="2 3">
    <name type="scientific">Wuchereria bancrofti</name>
    <dbReference type="NCBI Taxonomy" id="6293"/>
    <lineage>
        <taxon>Eukaryota</taxon>
        <taxon>Metazoa</taxon>
        <taxon>Ecdysozoa</taxon>
        <taxon>Nematoda</taxon>
        <taxon>Chromadorea</taxon>
        <taxon>Rhabditida</taxon>
        <taxon>Spirurina</taxon>
        <taxon>Spiruromorpha</taxon>
        <taxon>Filarioidea</taxon>
        <taxon>Onchocercidae</taxon>
        <taxon>Wuchereria</taxon>
    </lineage>
</organism>